<keyword evidence="3" id="KW-1185">Reference proteome</keyword>
<dbReference type="AlphaFoldDB" id="A0A9D4BMM1"/>
<feature type="region of interest" description="Disordered" evidence="1">
    <location>
        <begin position="76"/>
        <end position="135"/>
    </location>
</feature>
<proteinExistence type="predicted"/>
<dbReference type="Proteomes" id="UP000828390">
    <property type="component" value="Unassembled WGS sequence"/>
</dbReference>
<reference evidence="2" key="1">
    <citation type="journal article" date="2019" name="bioRxiv">
        <title>The Genome of the Zebra Mussel, Dreissena polymorpha: A Resource for Invasive Species Research.</title>
        <authorList>
            <person name="McCartney M.A."/>
            <person name="Auch B."/>
            <person name="Kono T."/>
            <person name="Mallez S."/>
            <person name="Zhang Y."/>
            <person name="Obille A."/>
            <person name="Becker A."/>
            <person name="Abrahante J.E."/>
            <person name="Garbe J."/>
            <person name="Badalamenti J.P."/>
            <person name="Herman A."/>
            <person name="Mangelson H."/>
            <person name="Liachko I."/>
            <person name="Sullivan S."/>
            <person name="Sone E.D."/>
            <person name="Koren S."/>
            <person name="Silverstein K.A.T."/>
            <person name="Beckman K.B."/>
            <person name="Gohl D.M."/>
        </authorList>
    </citation>
    <scope>NUCLEOTIDE SEQUENCE</scope>
    <source>
        <strain evidence="2">Duluth1</strain>
        <tissue evidence="2">Whole animal</tissue>
    </source>
</reference>
<gene>
    <name evidence="2" type="ORF">DPMN_076696</name>
</gene>
<evidence type="ECO:0000256" key="1">
    <source>
        <dbReference type="SAM" id="MobiDB-lite"/>
    </source>
</evidence>
<name>A0A9D4BMM1_DREPO</name>
<evidence type="ECO:0000313" key="2">
    <source>
        <dbReference type="EMBL" id="KAH3701704.1"/>
    </source>
</evidence>
<feature type="compositionally biased region" description="Low complexity" evidence="1">
    <location>
        <begin position="81"/>
        <end position="95"/>
    </location>
</feature>
<comment type="caution">
    <text evidence="2">The sequence shown here is derived from an EMBL/GenBank/DDBJ whole genome shotgun (WGS) entry which is preliminary data.</text>
</comment>
<dbReference type="EMBL" id="JAIWYP010000015">
    <property type="protein sequence ID" value="KAH3701704.1"/>
    <property type="molecule type" value="Genomic_DNA"/>
</dbReference>
<feature type="compositionally biased region" description="Polar residues" evidence="1">
    <location>
        <begin position="113"/>
        <end position="135"/>
    </location>
</feature>
<sequence length="135" mass="14555">MDKIIVKAFCMAKSVRSPSDEITNTTLSSSASFTINKPPTHRPLTPSKECSIIVNAIKAQPVTPGTSLFDELSAPVSASPLQTDTSTLQDTQLLTPNYVPPSPLQDDLRTPAHHSNNTRSSTCNTQLRSYSTSPI</sequence>
<protein>
    <submittedName>
        <fullName evidence="2">Uncharacterized protein</fullName>
    </submittedName>
</protein>
<organism evidence="2 3">
    <name type="scientific">Dreissena polymorpha</name>
    <name type="common">Zebra mussel</name>
    <name type="synonym">Mytilus polymorpha</name>
    <dbReference type="NCBI Taxonomy" id="45954"/>
    <lineage>
        <taxon>Eukaryota</taxon>
        <taxon>Metazoa</taxon>
        <taxon>Spiralia</taxon>
        <taxon>Lophotrochozoa</taxon>
        <taxon>Mollusca</taxon>
        <taxon>Bivalvia</taxon>
        <taxon>Autobranchia</taxon>
        <taxon>Heteroconchia</taxon>
        <taxon>Euheterodonta</taxon>
        <taxon>Imparidentia</taxon>
        <taxon>Neoheterodontei</taxon>
        <taxon>Myida</taxon>
        <taxon>Dreissenoidea</taxon>
        <taxon>Dreissenidae</taxon>
        <taxon>Dreissena</taxon>
    </lineage>
</organism>
<reference evidence="2" key="2">
    <citation type="submission" date="2020-11" db="EMBL/GenBank/DDBJ databases">
        <authorList>
            <person name="McCartney M.A."/>
            <person name="Auch B."/>
            <person name="Kono T."/>
            <person name="Mallez S."/>
            <person name="Becker A."/>
            <person name="Gohl D.M."/>
            <person name="Silverstein K.A.T."/>
            <person name="Koren S."/>
            <person name="Bechman K.B."/>
            <person name="Herman A."/>
            <person name="Abrahante J.E."/>
            <person name="Garbe J."/>
        </authorList>
    </citation>
    <scope>NUCLEOTIDE SEQUENCE</scope>
    <source>
        <strain evidence="2">Duluth1</strain>
        <tissue evidence="2">Whole animal</tissue>
    </source>
</reference>
<accession>A0A9D4BMM1</accession>
<evidence type="ECO:0000313" key="3">
    <source>
        <dbReference type="Proteomes" id="UP000828390"/>
    </source>
</evidence>